<dbReference type="EMBL" id="JAMOKX010000006">
    <property type="protein sequence ID" value="MCL9819977.1"/>
    <property type="molecule type" value="Genomic_DNA"/>
</dbReference>
<feature type="transmembrane region" description="Helical" evidence="1">
    <location>
        <begin position="253"/>
        <end position="275"/>
    </location>
</feature>
<feature type="transmembrane region" description="Helical" evidence="1">
    <location>
        <begin position="213"/>
        <end position="232"/>
    </location>
</feature>
<comment type="similarity">
    <text evidence="1">Belongs to the MlaE permease family.</text>
</comment>
<dbReference type="NCBIfam" id="TIGR00056">
    <property type="entry name" value="MlaE family lipid ABC transporter permease subunit"/>
    <property type="match status" value="1"/>
</dbReference>
<evidence type="ECO:0000313" key="3">
    <source>
        <dbReference type="Proteomes" id="UP001057522"/>
    </source>
</evidence>
<sequence>MKSKMTPTLEITKSDVCVLKLGGFWDYKIPKTLLLRLDSIKLTNVKIKIELAENFDLDFCGGEILERWILSLESKNIVLENALKNHSKSQQIFQILATRKNPPKQDVVKDFIKLHWDSLQILKGFFKDSIRVIGFFGEILYAWFASFLKPKNIRLKATLYCIQESLIKAIGIVALACFLIGVVIAYQGSIQLKQFGASLLIVEMSSMLTLREMAPIITAIIIAGRSASAFSAEIGMMKATQEIDAMRVMGFDPITFLVLPRMLALCLVLPLVVFIADLFGLLGAMLVCQLQLGIGTEQFVERFLQVVDMRHFWVGIAKAPFFGLIISFIGCFHGFIVAKDTRSIGVHTTKSVVESIFLVIAFDAICSVIFTEMGW</sequence>
<dbReference type="PANTHER" id="PTHR30188">
    <property type="entry name" value="ABC TRANSPORTER PERMEASE PROTEIN-RELATED"/>
    <property type="match status" value="1"/>
</dbReference>
<organism evidence="2 3">
    <name type="scientific">Helicobacter colisuis</name>
    <dbReference type="NCBI Taxonomy" id="2949739"/>
    <lineage>
        <taxon>Bacteria</taxon>
        <taxon>Pseudomonadati</taxon>
        <taxon>Campylobacterota</taxon>
        <taxon>Epsilonproteobacteria</taxon>
        <taxon>Campylobacterales</taxon>
        <taxon>Helicobacteraceae</taxon>
        <taxon>Helicobacter</taxon>
    </lineage>
</organism>
<gene>
    <name evidence="2" type="ORF">NCR95_07355</name>
</gene>
<feature type="transmembrane region" description="Helical" evidence="1">
    <location>
        <begin position="129"/>
        <end position="148"/>
    </location>
</feature>
<dbReference type="InterPro" id="IPR003453">
    <property type="entry name" value="ABC_MlaE_roteobac"/>
</dbReference>
<proteinExistence type="inferred from homology"/>
<evidence type="ECO:0000256" key="1">
    <source>
        <dbReference type="RuleBase" id="RU362044"/>
    </source>
</evidence>
<dbReference type="PANTHER" id="PTHR30188:SF3">
    <property type="entry name" value="ABC TRANSPORTER PERMEASE"/>
    <property type="match status" value="1"/>
</dbReference>
<feature type="transmembrane region" description="Helical" evidence="1">
    <location>
        <begin position="312"/>
        <end position="336"/>
    </location>
</feature>
<dbReference type="Proteomes" id="UP001057522">
    <property type="component" value="Unassembled WGS sequence"/>
</dbReference>
<feature type="transmembrane region" description="Helical" evidence="1">
    <location>
        <begin position="356"/>
        <end position="374"/>
    </location>
</feature>
<name>A0ABT0TVL6_9HELI</name>
<dbReference type="Pfam" id="PF02405">
    <property type="entry name" value="MlaE"/>
    <property type="match status" value="1"/>
</dbReference>
<evidence type="ECO:0000313" key="2">
    <source>
        <dbReference type="EMBL" id="MCL9819977.1"/>
    </source>
</evidence>
<reference evidence="2" key="1">
    <citation type="submission" date="2022-06" db="EMBL/GenBank/DDBJ databases">
        <title>Helicobacter colisuis sp. nov.</title>
        <authorList>
            <person name="Papic B."/>
            <person name="Gruntar I."/>
        </authorList>
    </citation>
    <scope>NUCLEOTIDE SEQUENCE</scope>
    <source>
        <strain evidence="2">11154-15</strain>
    </source>
</reference>
<keyword evidence="3" id="KW-1185">Reference proteome</keyword>
<dbReference type="InterPro" id="IPR030802">
    <property type="entry name" value="Permease_MalE"/>
</dbReference>
<feature type="transmembrane region" description="Helical" evidence="1">
    <location>
        <begin position="169"/>
        <end position="190"/>
    </location>
</feature>
<dbReference type="RefSeq" id="WP_250604835.1">
    <property type="nucleotide sequence ID" value="NZ_JAMOKX010000006.1"/>
</dbReference>
<accession>A0ABT0TVL6</accession>
<protein>
    <submittedName>
        <fullName evidence="2">ABC transporter permease</fullName>
    </submittedName>
</protein>
<keyword evidence="1" id="KW-1133">Transmembrane helix</keyword>
<keyword evidence="1" id="KW-0812">Transmembrane</keyword>
<keyword evidence="1" id="KW-0472">Membrane</keyword>
<comment type="caution">
    <text evidence="2">The sequence shown here is derived from an EMBL/GenBank/DDBJ whole genome shotgun (WGS) entry which is preliminary data.</text>
</comment>